<dbReference type="GO" id="GO:0046872">
    <property type="term" value="F:metal ion binding"/>
    <property type="evidence" value="ECO:0007669"/>
    <property type="project" value="InterPro"/>
</dbReference>
<dbReference type="SUPFAM" id="SSF63411">
    <property type="entry name" value="LuxS/MPP-like metallohydrolase"/>
    <property type="match status" value="4"/>
</dbReference>
<dbReference type="RefSeq" id="WP_166340373.1">
    <property type="nucleotide sequence ID" value="NZ_CP072829.1"/>
</dbReference>
<reference evidence="3" key="2">
    <citation type="submission" date="2021-04" db="EMBL/GenBank/DDBJ databases">
        <title>Novel species in family Eggerthellaceae.</title>
        <authorList>
            <person name="Zhang G."/>
        </authorList>
    </citation>
    <scope>NUCLEOTIDE SEQUENCE</scope>
    <source>
        <strain evidence="3">Zg-886</strain>
    </source>
</reference>
<dbReference type="EMBL" id="WPCR01000014">
    <property type="protein sequence ID" value="NHM14914.1"/>
    <property type="molecule type" value="Genomic_DNA"/>
</dbReference>
<proteinExistence type="predicted"/>
<dbReference type="AlphaFoldDB" id="A0A9E6STS8"/>
<evidence type="ECO:0000313" key="2">
    <source>
        <dbReference type="EMBL" id="NHM14914.1"/>
    </source>
</evidence>
<dbReference type="Proteomes" id="UP000671910">
    <property type="component" value="Chromosome"/>
</dbReference>
<dbReference type="Pfam" id="PF05193">
    <property type="entry name" value="Peptidase_M16_C"/>
    <property type="match status" value="1"/>
</dbReference>
<dbReference type="InterPro" id="IPR055130">
    <property type="entry name" value="PreP_C"/>
</dbReference>
<dbReference type="Proteomes" id="UP000636394">
    <property type="component" value="Unassembled WGS sequence"/>
</dbReference>
<sequence>MELKVGDETCGFSVQTAEPLREIDGTAYVMRHAKSGARLLYLKNDDANKSFSISFKTPPKDDTGVFHILEHSVLCGSDRFPVKEPFVNLLKSSMQTFLNAMTFPDKTMYPVASTNDQDLMNLADVYLDAVLHPLIYSKPETFQQEGWHFELQRDDARPDGPRSLAVNGVVYNEMKGVMSDPSSVLADALQASLFPDTAYRFESGGTPEAIPTLTYERFLEEHRRHYALANSYIILYGNLDIQAMLAFLDEKHLSPAADEEAARAAARAEAGLEALAPNPLDRQAPCVADAVTVKMDTAPENACKALGYVIGDVAERTRIVAAGLLLDAVMGSNEAPLKRALLDAGLAADAIGYVVDSIAQPFAVLELRGLIEQDGDAFKHIVRETLSELADGGLDHELLRASLSHSEFVMREHDFGVADGVVLSMAAMAGWLYDDDMATSYLCYEDDFAFLRTAIDEGYFEDLIRDVFLESEHWACVEVKPEAQETSPEAVRIATLQEAMSAEDLAAVDADLEALRAAQDAPDTPEALAMLPHLSLADVGAAPAEPPYRLEHDTPVPCLRHDVPTHGILYASWFFDALPLAFEDLPYASVLALVLGKLDTAAHTASELDTLINGSLGDLLFFIDVHENTSVERGFTPVFTASASALEDNVDAAFELPREILATTDFSNTGRIRDILDQRRISMEQAFASSGHSYATARVATYYLPGAVVRDAIGGIEFYRFLKALLADFDERAAELSARLDALAKRLFNDGACTASFAGSDAAHAAYWAHGEPLGRRAEVVPALVPPAPCKRNEAFVVPTDVCYVALGDRHAAAEAPYCGQWLVAARMLSYDYLWNAVRVQGGAYGVGFQATRSGTMRFHSFRDPHLDETLAAYRDSATWLSAFEPDEQEFEGFVVATAAGFDTPLKARSLVRRQDGEWLGGKTPEHRLRTRSQIIGATLDSVHAVAAPLAATIEADNVCVFGNRAIIEAAATPLEVIDLLRES</sequence>
<dbReference type="GO" id="GO:0016485">
    <property type="term" value="P:protein processing"/>
    <property type="evidence" value="ECO:0007669"/>
    <property type="project" value="TreeGrafter"/>
</dbReference>
<evidence type="ECO:0000313" key="5">
    <source>
        <dbReference type="Proteomes" id="UP000671910"/>
    </source>
</evidence>
<dbReference type="Pfam" id="PF22516">
    <property type="entry name" value="PreP_C"/>
    <property type="match status" value="1"/>
</dbReference>
<dbReference type="Pfam" id="PF08367">
    <property type="entry name" value="M16C_assoc"/>
    <property type="match status" value="1"/>
</dbReference>
<feature type="domain" description="Peptidase M16C associated" evidence="1">
    <location>
        <begin position="479"/>
        <end position="725"/>
    </location>
</feature>
<dbReference type="InterPro" id="IPR013578">
    <property type="entry name" value="Peptidase_M16C_assoc"/>
</dbReference>
<gene>
    <name evidence="2" type="ORF">GMI68_09140</name>
    <name evidence="3" type="ORF">J7S26_04820</name>
</gene>
<dbReference type="PANTHER" id="PTHR43016:SF13">
    <property type="entry name" value="PRESEQUENCE PROTEASE, MITOCHONDRIAL"/>
    <property type="match status" value="1"/>
</dbReference>
<dbReference type="GO" id="GO:0004222">
    <property type="term" value="F:metalloendopeptidase activity"/>
    <property type="evidence" value="ECO:0007669"/>
    <property type="project" value="TreeGrafter"/>
</dbReference>
<keyword evidence="4" id="KW-1185">Reference proteome</keyword>
<dbReference type="KEGG" id="ebz:J7S26_04820"/>
<name>A0A9E6STS8_9ACTN</name>
<evidence type="ECO:0000259" key="1">
    <source>
        <dbReference type="SMART" id="SM01264"/>
    </source>
</evidence>
<dbReference type="EMBL" id="CP072829">
    <property type="protein sequence ID" value="QTU83723.1"/>
    <property type="molecule type" value="Genomic_DNA"/>
</dbReference>
<dbReference type="InterPro" id="IPR011249">
    <property type="entry name" value="Metalloenz_LuxS/M16"/>
</dbReference>
<reference evidence="2 4" key="1">
    <citation type="submission" date="2019-11" db="EMBL/GenBank/DDBJ databases">
        <title>Eggerthellaceae novel genus isolated from the rectal contents of marmort.</title>
        <authorList>
            <person name="Zhang G."/>
        </authorList>
    </citation>
    <scope>NUCLEOTIDE SEQUENCE [LARGE SCALE GENOMIC DNA]</scope>
    <source>
        <strain evidence="2">Zg-886</strain>
        <strain evidence="4">zg-886</strain>
    </source>
</reference>
<evidence type="ECO:0000313" key="4">
    <source>
        <dbReference type="Proteomes" id="UP000636394"/>
    </source>
</evidence>
<dbReference type="InterPro" id="IPR007863">
    <property type="entry name" value="Peptidase_M16_C"/>
</dbReference>
<organism evidence="3 5">
    <name type="scientific">Xiamenia xianingshaonis</name>
    <dbReference type="NCBI Taxonomy" id="2682776"/>
    <lineage>
        <taxon>Bacteria</taxon>
        <taxon>Bacillati</taxon>
        <taxon>Actinomycetota</taxon>
        <taxon>Coriobacteriia</taxon>
        <taxon>Eggerthellales</taxon>
        <taxon>Eggerthellaceae</taxon>
        <taxon>Xiamenia</taxon>
    </lineage>
</organism>
<evidence type="ECO:0000313" key="3">
    <source>
        <dbReference type="EMBL" id="QTU83723.1"/>
    </source>
</evidence>
<dbReference type="SMART" id="SM01264">
    <property type="entry name" value="M16C_associated"/>
    <property type="match status" value="1"/>
</dbReference>
<dbReference type="PANTHER" id="PTHR43016">
    <property type="entry name" value="PRESEQUENCE PROTEASE"/>
    <property type="match status" value="1"/>
</dbReference>
<protein>
    <submittedName>
        <fullName evidence="3">Peptidase M16</fullName>
    </submittedName>
</protein>
<dbReference type="Gene3D" id="3.30.830.10">
    <property type="entry name" value="Metalloenzyme, LuxS/M16 peptidase-like"/>
    <property type="match status" value="4"/>
</dbReference>
<accession>A0A9E6STS8</accession>